<sequence>MIKRQRTEEGLPVSVNYMLIFEIVVVINSALAFVTVFREKRDIAATWAWMLVLVLLPVVGFIAYAFIGRKLPKGRMFRLQHQVAVQLNERLSQQREQLGTEIMPADKISHSVINMVNMFMETDQAFLARQNRVKIFTDGHDLFHTMMEDIERAHSSIHIEFYTFYNDKIGNEILNLLVKKAAAGVEVRVIYDPWGSMGTWKRFFKPLMDVGGHVEPFLGTRSAVIDFRLNFRDHRKVVTIDGQVGYVGGFNIGDQYLGRKEKFGYWRDTHLRIVGSGVFSLQARFMLDWNATDKDHPFNDRKIDTRYFPLSKVKGNTSLQIVSSGPDSDLQQIKMGYMRLIQTAEKTLWIQTPYLIPDDSVLDSLRIAAMAGIDVRIMIPDKPDHAFVYRATQYYARQLADDGVKIYYYHNGFIHAKTIVVDGRIASVGSANMDYRSFKLNFEINAFIYDEEIARELEGIYEKDMAHSELITPEMFDEQSLYLKFKQTASRLLSPIL</sequence>
<dbReference type="CDD" id="cd09112">
    <property type="entry name" value="PLDc_CLS_2"/>
    <property type="match status" value="1"/>
</dbReference>
<gene>
    <name evidence="15" type="primary">cls</name>
    <name evidence="15" type="ORF">ACFQ5T_08860</name>
</gene>
<reference evidence="16" key="1">
    <citation type="journal article" date="2019" name="Int. J. Syst. Evol. Microbiol.">
        <title>The Global Catalogue of Microorganisms (GCM) 10K type strain sequencing project: providing services to taxonomists for standard genome sequencing and annotation.</title>
        <authorList>
            <consortium name="The Broad Institute Genomics Platform"/>
            <consortium name="The Broad Institute Genome Sequencing Center for Infectious Disease"/>
            <person name="Wu L."/>
            <person name="Ma J."/>
        </authorList>
    </citation>
    <scope>NUCLEOTIDE SEQUENCE [LARGE SCALE GENOMIC DNA]</scope>
    <source>
        <strain evidence="16">CCM 8906</strain>
    </source>
</reference>
<feature type="domain" description="PLD phosphodiesterase" evidence="14">
    <location>
        <begin position="229"/>
        <end position="256"/>
    </location>
</feature>
<evidence type="ECO:0000256" key="5">
    <source>
        <dbReference type="ARBA" id="ARBA00022692"/>
    </source>
</evidence>
<dbReference type="InterPro" id="IPR027379">
    <property type="entry name" value="CLS_N"/>
</dbReference>
<dbReference type="PANTHER" id="PTHR21248:SF22">
    <property type="entry name" value="PHOSPHOLIPASE D"/>
    <property type="match status" value="1"/>
</dbReference>
<evidence type="ECO:0000256" key="1">
    <source>
        <dbReference type="ARBA" id="ARBA00004651"/>
    </source>
</evidence>
<keyword evidence="6" id="KW-0677">Repeat</keyword>
<evidence type="ECO:0000256" key="8">
    <source>
        <dbReference type="ARBA" id="ARBA00023098"/>
    </source>
</evidence>
<comment type="catalytic activity">
    <reaction evidence="12">
        <text>2 a 1,2-diacyl-sn-glycero-3-phospho-(1'-sn-glycerol) = a cardiolipin + glycerol</text>
        <dbReference type="Rhea" id="RHEA:31451"/>
        <dbReference type="ChEBI" id="CHEBI:17754"/>
        <dbReference type="ChEBI" id="CHEBI:62237"/>
        <dbReference type="ChEBI" id="CHEBI:64716"/>
    </reaction>
</comment>
<evidence type="ECO:0000256" key="7">
    <source>
        <dbReference type="ARBA" id="ARBA00022989"/>
    </source>
</evidence>
<accession>A0ABW4H4Z1</accession>
<keyword evidence="5 12" id="KW-0812">Transmembrane</keyword>
<feature type="domain" description="PLD phosphodiesterase" evidence="14">
    <location>
        <begin position="410"/>
        <end position="437"/>
    </location>
</feature>
<keyword evidence="10 12" id="KW-0594">Phospholipid biosynthesis</keyword>
<dbReference type="Gene3D" id="3.30.870.10">
    <property type="entry name" value="Endonuclease Chain A"/>
    <property type="match status" value="2"/>
</dbReference>
<proteinExistence type="inferred from homology"/>
<evidence type="ECO:0000313" key="16">
    <source>
        <dbReference type="Proteomes" id="UP001597195"/>
    </source>
</evidence>
<evidence type="ECO:0000313" key="15">
    <source>
        <dbReference type="EMBL" id="MFD1549810.1"/>
    </source>
</evidence>
<feature type="active site" evidence="12">
    <location>
        <position position="417"/>
    </location>
</feature>
<dbReference type="PANTHER" id="PTHR21248">
    <property type="entry name" value="CARDIOLIPIN SYNTHASE"/>
    <property type="match status" value="1"/>
</dbReference>
<dbReference type="InterPro" id="IPR025202">
    <property type="entry name" value="PLD-like_dom"/>
</dbReference>
<comment type="similarity">
    <text evidence="12">Belongs to the phospholipase D family. Cardiolipin synthase subfamily.</text>
</comment>
<dbReference type="InterPro" id="IPR030874">
    <property type="entry name" value="Cardiolipin_synth_Firmi"/>
</dbReference>
<dbReference type="SMART" id="SM00155">
    <property type="entry name" value="PLDc"/>
    <property type="match status" value="2"/>
</dbReference>
<keyword evidence="16" id="KW-1185">Reference proteome</keyword>
<evidence type="ECO:0000256" key="3">
    <source>
        <dbReference type="ARBA" id="ARBA00022516"/>
    </source>
</evidence>
<keyword evidence="9 12" id="KW-0472">Membrane</keyword>
<comment type="function">
    <text evidence="12">Catalyzes the reversible phosphatidyl group transfer from one phosphatidylglycerol molecule to another to form cardiolipin (CL) (diphosphatidylglycerol) and glycerol.</text>
</comment>
<keyword evidence="8 12" id="KW-0443">Lipid metabolism</keyword>
<protein>
    <recommendedName>
        <fullName evidence="12 13">Cardiolipin synthase</fullName>
        <shortName evidence="12">CL synthase</shortName>
        <ecNumber evidence="12 13">2.7.8.-</ecNumber>
    </recommendedName>
</protein>
<comment type="subcellular location">
    <subcellularLocation>
        <location evidence="1 12">Cell membrane</location>
        <topology evidence="1 12">Multi-pass membrane protein</topology>
    </subcellularLocation>
</comment>
<dbReference type="PROSITE" id="PS50035">
    <property type="entry name" value="PLD"/>
    <property type="match status" value="2"/>
</dbReference>
<keyword evidence="7 12" id="KW-1133">Transmembrane helix</keyword>
<feature type="active site" evidence="12">
    <location>
        <position position="422"/>
    </location>
</feature>
<feature type="transmembrane region" description="Helical" evidence="12">
    <location>
        <begin position="12"/>
        <end position="34"/>
    </location>
</feature>
<dbReference type="InterPro" id="IPR001736">
    <property type="entry name" value="PLipase_D/transphosphatidylase"/>
</dbReference>
<evidence type="ECO:0000256" key="10">
    <source>
        <dbReference type="ARBA" id="ARBA00023209"/>
    </source>
</evidence>
<evidence type="ECO:0000256" key="2">
    <source>
        <dbReference type="ARBA" id="ARBA00022475"/>
    </source>
</evidence>
<evidence type="ECO:0000256" key="6">
    <source>
        <dbReference type="ARBA" id="ARBA00022737"/>
    </source>
</evidence>
<keyword evidence="4 12" id="KW-0808">Transferase</keyword>
<dbReference type="Pfam" id="PF13396">
    <property type="entry name" value="PLDc_N"/>
    <property type="match status" value="1"/>
</dbReference>
<comment type="caution">
    <text evidence="15">The sequence shown here is derived from an EMBL/GenBank/DDBJ whole genome shotgun (WGS) entry which is preliminary data.</text>
</comment>
<feature type="transmembrane region" description="Helical" evidence="12">
    <location>
        <begin position="46"/>
        <end position="67"/>
    </location>
</feature>
<organism evidence="15 16">
    <name type="scientific">Levilactobacillus fuyuanensis</name>
    <dbReference type="NCBI Taxonomy" id="2486022"/>
    <lineage>
        <taxon>Bacteria</taxon>
        <taxon>Bacillati</taxon>
        <taxon>Bacillota</taxon>
        <taxon>Bacilli</taxon>
        <taxon>Lactobacillales</taxon>
        <taxon>Lactobacillaceae</taxon>
        <taxon>Levilactobacillus</taxon>
    </lineage>
</organism>
<feature type="active site" evidence="12">
    <location>
        <position position="234"/>
    </location>
</feature>
<evidence type="ECO:0000256" key="9">
    <source>
        <dbReference type="ARBA" id="ARBA00023136"/>
    </source>
</evidence>
<dbReference type="EC" id="2.7.8.-" evidence="12 13"/>
<dbReference type="InterPro" id="IPR022924">
    <property type="entry name" value="Cardiolipin_synthase"/>
</dbReference>
<evidence type="ECO:0000259" key="14">
    <source>
        <dbReference type="PROSITE" id="PS50035"/>
    </source>
</evidence>
<evidence type="ECO:0000256" key="11">
    <source>
        <dbReference type="ARBA" id="ARBA00023264"/>
    </source>
</evidence>
<dbReference type="HAMAP" id="MF_01916">
    <property type="entry name" value="Cardiolipin_synth_Cls"/>
    <property type="match status" value="1"/>
</dbReference>
<evidence type="ECO:0000256" key="4">
    <source>
        <dbReference type="ARBA" id="ARBA00022679"/>
    </source>
</evidence>
<keyword evidence="3 12" id="KW-0444">Lipid biosynthesis</keyword>
<evidence type="ECO:0000256" key="13">
    <source>
        <dbReference type="NCBIfam" id="TIGR04265"/>
    </source>
</evidence>
<dbReference type="Proteomes" id="UP001597195">
    <property type="component" value="Unassembled WGS sequence"/>
</dbReference>
<dbReference type="SUPFAM" id="SSF56024">
    <property type="entry name" value="Phospholipase D/nuclease"/>
    <property type="match status" value="2"/>
</dbReference>
<dbReference type="RefSeq" id="WP_382387494.1">
    <property type="nucleotide sequence ID" value="NZ_JBHTOM010000012.1"/>
</dbReference>
<feature type="active site" evidence="12">
    <location>
        <position position="241"/>
    </location>
</feature>
<dbReference type="Pfam" id="PF13091">
    <property type="entry name" value="PLDc_2"/>
    <property type="match status" value="2"/>
</dbReference>
<evidence type="ECO:0000256" key="12">
    <source>
        <dbReference type="HAMAP-Rule" id="MF_01916"/>
    </source>
</evidence>
<feature type="active site" evidence="12">
    <location>
        <position position="236"/>
    </location>
</feature>
<dbReference type="EMBL" id="JBHTOM010000012">
    <property type="protein sequence ID" value="MFD1549810.1"/>
    <property type="molecule type" value="Genomic_DNA"/>
</dbReference>
<keyword evidence="11 12" id="KW-1208">Phospholipid metabolism</keyword>
<feature type="active site" evidence="12">
    <location>
        <position position="415"/>
    </location>
</feature>
<dbReference type="NCBIfam" id="TIGR04265">
    <property type="entry name" value="bac_cardiolipin"/>
    <property type="match status" value="1"/>
</dbReference>
<keyword evidence="2 12" id="KW-1003">Cell membrane</keyword>
<name>A0ABW4H4Z1_9LACO</name>
<dbReference type="CDD" id="cd09110">
    <property type="entry name" value="PLDc_CLS_1"/>
    <property type="match status" value="1"/>
</dbReference>